<name>A0A3E0DPJ3_9BACT</name>
<feature type="chain" id="PRO_5017575188" description="VCBS repeat protein" evidence="1">
    <location>
        <begin position="19"/>
        <end position="219"/>
    </location>
</feature>
<accession>A0A3E0DPJ3</accession>
<proteinExistence type="predicted"/>
<organism evidence="2 3">
    <name type="scientific">Algoriphagus antarcticus</name>
    <dbReference type="NCBI Taxonomy" id="238540"/>
    <lineage>
        <taxon>Bacteria</taxon>
        <taxon>Pseudomonadati</taxon>
        <taxon>Bacteroidota</taxon>
        <taxon>Cytophagia</taxon>
        <taxon>Cytophagales</taxon>
        <taxon>Cyclobacteriaceae</taxon>
        <taxon>Algoriphagus</taxon>
    </lineage>
</organism>
<dbReference type="EMBL" id="QUNF01000018">
    <property type="protein sequence ID" value="REG83384.1"/>
    <property type="molecule type" value="Genomic_DNA"/>
</dbReference>
<evidence type="ECO:0000313" key="2">
    <source>
        <dbReference type="EMBL" id="REG83384.1"/>
    </source>
</evidence>
<dbReference type="AlphaFoldDB" id="A0A3E0DPJ3"/>
<sequence>MRKLLTILLLTFSTTVFAQVAEKKDLVDFLPEGYDIFEKIDGDLNKDGLEDNVLVIKGTDISKVKTDEDRGELDRNRRGIIVLFNTNGNYELALENYECLNSENEDGGVYFPPELSVKIEKENLYFHFGHGRYGSWEYTFRFQNSEFELIGYDETSKRGPVTDRKTSINFLTRKKHEKVNTYENELDEVFKETWTTIEVKRLIKLSEIKDFDELDMTVD</sequence>
<comment type="caution">
    <text evidence="2">The sequence shown here is derived from an EMBL/GenBank/DDBJ whole genome shotgun (WGS) entry which is preliminary data.</text>
</comment>
<dbReference type="OrthoDB" id="86940at2"/>
<dbReference type="RefSeq" id="WP_086542804.1">
    <property type="nucleotide sequence ID" value="NZ_MSSW01000053.1"/>
</dbReference>
<keyword evidence="1" id="KW-0732">Signal</keyword>
<keyword evidence="3" id="KW-1185">Reference proteome</keyword>
<evidence type="ECO:0000256" key="1">
    <source>
        <dbReference type="SAM" id="SignalP"/>
    </source>
</evidence>
<reference evidence="2 3" key="1">
    <citation type="submission" date="2018-08" db="EMBL/GenBank/DDBJ databases">
        <title>Genomic Encyclopedia of Archaeal and Bacterial Type Strains, Phase II (KMG-II): from individual species to whole genera.</title>
        <authorList>
            <person name="Goeker M."/>
        </authorList>
    </citation>
    <scope>NUCLEOTIDE SEQUENCE [LARGE SCALE GENOMIC DNA]</scope>
    <source>
        <strain evidence="2 3">DSM 15986</strain>
    </source>
</reference>
<evidence type="ECO:0000313" key="3">
    <source>
        <dbReference type="Proteomes" id="UP000256405"/>
    </source>
</evidence>
<gene>
    <name evidence="2" type="ORF">C8N25_11829</name>
</gene>
<feature type="signal peptide" evidence="1">
    <location>
        <begin position="1"/>
        <end position="18"/>
    </location>
</feature>
<evidence type="ECO:0008006" key="4">
    <source>
        <dbReference type="Google" id="ProtNLM"/>
    </source>
</evidence>
<protein>
    <recommendedName>
        <fullName evidence="4">VCBS repeat protein</fullName>
    </recommendedName>
</protein>
<dbReference type="Proteomes" id="UP000256405">
    <property type="component" value="Unassembled WGS sequence"/>
</dbReference>